<dbReference type="InterPro" id="IPR014100">
    <property type="entry name" value="GTP-bd_Obg/CgtA"/>
</dbReference>
<keyword evidence="9" id="KW-0547">Nucleotide-binding</keyword>
<dbReference type="GO" id="GO:0005737">
    <property type="term" value="C:cytoplasm"/>
    <property type="evidence" value="ECO:0007669"/>
    <property type="project" value="InterPro"/>
</dbReference>
<keyword evidence="3" id="KW-0963">Cytoplasm</keyword>
<dbReference type="InterPro" id="IPR001048">
    <property type="entry name" value="Asp/Glu/Uridylate_kinase"/>
</dbReference>
<dbReference type="Pfam" id="PF01926">
    <property type="entry name" value="MMR_HSR1"/>
    <property type="match status" value="1"/>
</dbReference>
<dbReference type="CDD" id="cd04242">
    <property type="entry name" value="AAK_G5K_ProB"/>
    <property type="match status" value="1"/>
</dbReference>
<dbReference type="GO" id="GO:0005524">
    <property type="term" value="F:ATP binding"/>
    <property type="evidence" value="ECO:0007669"/>
    <property type="project" value="UniProtKB-KW"/>
</dbReference>
<dbReference type="Pfam" id="PF09269">
    <property type="entry name" value="DUF1967"/>
    <property type="match status" value="1"/>
</dbReference>
<keyword evidence="19" id="KW-1185">Reference proteome</keyword>
<dbReference type="Gene3D" id="3.30.300.350">
    <property type="entry name" value="GTP-binding protein OBG, C-terminal domain"/>
    <property type="match status" value="1"/>
</dbReference>
<dbReference type="PROSITE" id="PS51710">
    <property type="entry name" value="G_OBG"/>
    <property type="match status" value="1"/>
</dbReference>
<evidence type="ECO:0000256" key="10">
    <source>
        <dbReference type="ARBA" id="ARBA00022777"/>
    </source>
</evidence>
<dbReference type="NCBIfam" id="TIGR00231">
    <property type="entry name" value="small_GTP"/>
    <property type="match status" value="1"/>
</dbReference>
<dbReference type="CDD" id="cd01898">
    <property type="entry name" value="Obg"/>
    <property type="match status" value="1"/>
</dbReference>
<dbReference type="InterPro" id="IPR036393">
    <property type="entry name" value="AceGlu_kinase-like_sf"/>
</dbReference>
<dbReference type="InterPro" id="IPR045086">
    <property type="entry name" value="OBG_GTPase"/>
</dbReference>
<sequence length="545" mass="60464">MARGGCRRSARQSPAGTIVRLPETEEVIADLKAVGQRAVIARGGIGGKGNVRFKSSTFQAPRVAEKGEPGEERTITLEVKLIADVGLVGYPNGGKSTLLARTSAAKPKIADYPFTTLTPNLGVVRVDPEHNFVLADIPGLIEGAHEGAGLGHDFLRHIERTKMLLHIIDTASVDGRDPITDYEQINTELERYNPRLVRLPQLIVLNKIDLPDAQTNLERVKDYFGKRRVFPISAVTGEGVDRLIRAAYQLLQRINERIRERQETVEPQPTFHIPTPDERFELITQKDRFIVRGEEPRRAVLMTDMENDQALVLLHRKLKKMGVLNALIKAGITEGDTVQVDTFEFTIALMKSTHIEPRQLLARARRVVVKVGSTTVSKNFDLDSERLDALVQDLASVKQKGKEVILVTSGAIAAGTGRLGLTQRPQTLPGLQAAASVGQTRLMHAYEHRFSQYKQITGTMLLTQDDFNFRERYTHMSNTLRALLRLGALPIINENDTVAVEEIKVGDNDTLAAYVTNLAEADLLIILSDQDGFYTADPRKDPEAK</sequence>
<dbReference type="Gene3D" id="2.70.210.12">
    <property type="entry name" value="GTP1/OBG domain"/>
    <property type="match status" value="1"/>
</dbReference>
<comment type="caution">
    <text evidence="18">The sequence shown here is derived from an EMBL/GenBank/DDBJ whole genome shotgun (WGS) entry which is preliminary data.</text>
</comment>
<feature type="domain" description="OBG-type G" evidence="15">
    <location>
        <begin position="83"/>
        <end position="252"/>
    </location>
</feature>
<keyword evidence="14" id="KW-0342">GTP-binding</keyword>
<evidence type="ECO:0000256" key="11">
    <source>
        <dbReference type="ARBA" id="ARBA00022801"/>
    </source>
</evidence>
<keyword evidence="8" id="KW-0479">Metal-binding</keyword>
<evidence type="ECO:0000313" key="18">
    <source>
        <dbReference type="EMBL" id="CAI8011096.1"/>
    </source>
</evidence>
<evidence type="ECO:0000256" key="13">
    <source>
        <dbReference type="ARBA" id="ARBA00022842"/>
    </source>
</evidence>
<dbReference type="GO" id="GO:0008652">
    <property type="term" value="P:amino acid biosynthetic process"/>
    <property type="evidence" value="ECO:0007669"/>
    <property type="project" value="UniProtKB-KW"/>
</dbReference>
<evidence type="ECO:0000256" key="6">
    <source>
        <dbReference type="ARBA" id="ARBA00022650"/>
    </source>
</evidence>
<dbReference type="FunFam" id="3.40.1160.10:FF:000006">
    <property type="entry name" value="Glutamate 5-kinase"/>
    <property type="match status" value="1"/>
</dbReference>
<dbReference type="PRINTS" id="PR00474">
    <property type="entry name" value="GLU5KINASE"/>
</dbReference>
<dbReference type="SUPFAM" id="SSF52540">
    <property type="entry name" value="P-loop containing nucleoside triphosphate hydrolases"/>
    <property type="match status" value="1"/>
</dbReference>
<dbReference type="PROSITE" id="PS51883">
    <property type="entry name" value="OBG"/>
    <property type="match status" value="1"/>
</dbReference>
<feature type="domain" description="OCT" evidence="16">
    <location>
        <begin position="272"/>
        <end position="349"/>
    </location>
</feature>
<evidence type="ECO:0000259" key="16">
    <source>
        <dbReference type="PROSITE" id="PS51881"/>
    </source>
</evidence>
<dbReference type="InterPro" id="IPR005715">
    <property type="entry name" value="Glu_5kinase/COase_Synthase"/>
</dbReference>
<dbReference type="GO" id="GO:0003924">
    <property type="term" value="F:GTPase activity"/>
    <property type="evidence" value="ECO:0007669"/>
    <property type="project" value="InterPro"/>
</dbReference>
<evidence type="ECO:0000256" key="3">
    <source>
        <dbReference type="ARBA" id="ARBA00022490"/>
    </source>
</evidence>
<dbReference type="InterPro" id="IPR036346">
    <property type="entry name" value="GTP-bd_prot_GTP1/OBG_C_sf"/>
</dbReference>
<dbReference type="PANTHER" id="PTHR11702:SF31">
    <property type="entry name" value="MITOCHONDRIAL RIBOSOME-ASSOCIATED GTPASE 2"/>
    <property type="match status" value="1"/>
</dbReference>
<name>A0AA35WBG5_GEOBA</name>
<dbReference type="Gene3D" id="3.40.50.300">
    <property type="entry name" value="P-loop containing nucleotide triphosphate hydrolases"/>
    <property type="match status" value="1"/>
</dbReference>
<dbReference type="InterPro" id="IPR027417">
    <property type="entry name" value="P-loop_NTPase"/>
</dbReference>
<dbReference type="InterPro" id="IPR006073">
    <property type="entry name" value="GTP-bd"/>
</dbReference>
<gene>
    <name evidence="18" type="ORF">GBAR_LOCUS7224</name>
</gene>
<evidence type="ECO:0000256" key="14">
    <source>
        <dbReference type="ARBA" id="ARBA00023134"/>
    </source>
</evidence>
<keyword evidence="6" id="KW-0641">Proline biosynthesis</keyword>
<dbReference type="GO" id="GO:0042254">
    <property type="term" value="P:ribosome biogenesis"/>
    <property type="evidence" value="ECO:0007669"/>
    <property type="project" value="UniProtKB-UniRule"/>
</dbReference>
<evidence type="ECO:0000256" key="4">
    <source>
        <dbReference type="ARBA" id="ARBA00022517"/>
    </source>
</evidence>
<dbReference type="NCBIfam" id="TIGR03595">
    <property type="entry name" value="Obg_CgtA_exten"/>
    <property type="match status" value="1"/>
</dbReference>
<dbReference type="AlphaFoldDB" id="A0AA35WBG5"/>
<feature type="domain" description="Obg" evidence="17">
    <location>
        <begin position="1"/>
        <end position="82"/>
    </location>
</feature>
<comment type="cofactor">
    <cofactor evidence="1">
        <name>Mg(2+)</name>
        <dbReference type="ChEBI" id="CHEBI:18420"/>
    </cofactor>
</comment>
<dbReference type="InterPro" id="IPR031167">
    <property type="entry name" value="G_OBG"/>
</dbReference>
<organism evidence="18 19">
    <name type="scientific">Geodia barretti</name>
    <name type="common">Barrett's horny sponge</name>
    <dbReference type="NCBI Taxonomy" id="519541"/>
    <lineage>
        <taxon>Eukaryota</taxon>
        <taxon>Metazoa</taxon>
        <taxon>Porifera</taxon>
        <taxon>Demospongiae</taxon>
        <taxon>Heteroscleromorpha</taxon>
        <taxon>Tetractinellida</taxon>
        <taxon>Astrophorina</taxon>
        <taxon>Geodiidae</taxon>
        <taxon>Geodia</taxon>
    </lineage>
</organism>
<evidence type="ECO:0000256" key="5">
    <source>
        <dbReference type="ARBA" id="ARBA00022605"/>
    </source>
</evidence>
<dbReference type="InterPro" id="IPR006074">
    <property type="entry name" value="GTP1-OBG_CS"/>
</dbReference>
<dbReference type="NCBIfam" id="NF008956">
    <property type="entry name" value="PRK12299.1"/>
    <property type="match status" value="1"/>
</dbReference>
<evidence type="ECO:0000256" key="7">
    <source>
        <dbReference type="ARBA" id="ARBA00022679"/>
    </source>
</evidence>
<protein>
    <submittedName>
        <fullName evidence="18">GTPase Obg</fullName>
    </submittedName>
</protein>
<evidence type="ECO:0000313" key="19">
    <source>
        <dbReference type="Proteomes" id="UP001174909"/>
    </source>
</evidence>
<keyword evidence="7" id="KW-0808">Transferase</keyword>
<keyword evidence="4" id="KW-0690">Ribosome biogenesis</keyword>
<dbReference type="InterPro" id="IPR005225">
    <property type="entry name" value="Small_GTP-bd"/>
</dbReference>
<dbReference type="PROSITE" id="PS51881">
    <property type="entry name" value="OCT"/>
    <property type="match status" value="1"/>
</dbReference>
<proteinExistence type="inferred from homology"/>
<evidence type="ECO:0000259" key="15">
    <source>
        <dbReference type="PROSITE" id="PS51710"/>
    </source>
</evidence>
<keyword evidence="10" id="KW-0418">Kinase</keyword>
<dbReference type="InterPro" id="IPR041739">
    <property type="entry name" value="G5K_ProB"/>
</dbReference>
<evidence type="ECO:0000256" key="1">
    <source>
        <dbReference type="ARBA" id="ARBA00001946"/>
    </source>
</evidence>
<dbReference type="GO" id="GO:0005525">
    <property type="term" value="F:GTP binding"/>
    <property type="evidence" value="ECO:0007669"/>
    <property type="project" value="UniProtKB-KW"/>
</dbReference>
<dbReference type="Gene3D" id="3.40.1160.10">
    <property type="entry name" value="Acetylglutamate kinase-like"/>
    <property type="match status" value="1"/>
</dbReference>
<keyword evidence="13" id="KW-0460">Magnesium</keyword>
<evidence type="ECO:0000256" key="9">
    <source>
        <dbReference type="ARBA" id="ARBA00022741"/>
    </source>
</evidence>
<dbReference type="Pfam" id="PF00696">
    <property type="entry name" value="AA_kinase"/>
    <property type="match status" value="1"/>
</dbReference>
<dbReference type="InterPro" id="IPR006169">
    <property type="entry name" value="GTP1_OBG_dom"/>
</dbReference>
<dbReference type="SUPFAM" id="SSF53633">
    <property type="entry name" value="Carbamate kinase-like"/>
    <property type="match status" value="1"/>
</dbReference>
<dbReference type="Pfam" id="PF01018">
    <property type="entry name" value="GTP1_OBG"/>
    <property type="match status" value="1"/>
</dbReference>
<keyword evidence="11" id="KW-0378">Hydrolase</keyword>
<dbReference type="GO" id="GO:0000287">
    <property type="term" value="F:magnesium ion binding"/>
    <property type="evidence" value="ECO:0007669"/>
    <property type="project" value="InterPro"/>
</dbReference>
<reference evidence="18" key="1">
    <citation type="submission" date="2023-03" db="EMBL/GenBank/DDBJ databases">
        <authorList>
            <person name="Steffen K."/>
            <person name="Cardenas P."/>
        </authorList>
    </citation>
    <scope>NUCLEOTIDE SEQUENCE</scope>
</reference>
<evidence type="ECO:0000259" key="17">
    <source>
        <dbReference type="PROSITE" id="PS51883"/>
    </source>
</evidence>
<dbReference type="SUPFAM" id="SSF102741">
    <property type="entry name" value="Obg GTP-binding protein C-terminal domain"/>
    <property type="match status" value="1"/>
</dbReference>
<dbReference type="NCBIfam" id="TIGR01027">
    <property type="entry name" value="proB"/>
    <property type="match status" value="1"/>
</dbReference>
<keyword evidence="12" id="KW-0067">ATP-binding</keyword>
<dbReference type="GO" id="GO:0016301">
    <property type="term" value="F:kinase activity"/>
    <property type="evidence" value="ECO:0007669"/>
    <property type="project" value="UniProtKB-KW"/>
</dbReference>
<dbReference type="SUPFAM" id="SSF82051">
    <property type="entry name" value="Obg GTP-binding protein N-terminal domain"/>
    <property type="match status" value="1"/>
</dbReference>
<accession>A0AA35WBG5</accession>
<dbReference type="PROSITE" id="PS00905">
    <property type="entry name" value="GTP1_OBG"/>
    <property type="match status" value="1"/>
</dbReference>
<dbReference type="InterPro" id="IPR036726">
    <property type="entry name" value="GTP1_OBG_dom_sf"/>
</dbReference>
<dbReference type="InterPro" id="IPR015349">
    <property type="entry name" value="OCT_dom"/>
</dbReference>
<evidence type="ECO:0000256" key="12">
    <source>
        <dbReference type="ARBA" id="ARBA00022840"/>
    </source>
</evidence>
<dbReference type="PANTHER" id="PTHR11702">
    <property type="entry name" value="DEVELOPMENTALLY REGULATED GTP-BINDING PROTEIN-RELATED"/>
    <property type="match status" value="1"/>
</dbReference>
<dbReference type="EMBL" id="CASHTH010001080">
    <property type="protein sequence ID" value="CAI8011096.1"/>
    <property type="molecule type" value="Genomic_DNA"/>
</dbReference>
<dbReference type="Proteomes" id="UP001174909">
    <property type="component" value="Unassembled WGS sequence"/>
</dbReference>
<dbReference type="NCBIfam" id="NF008955">
    <property type="entry name" value="PRK12297.1"/>
    <property type="match status" value="1"/>
</dbReference>
<dbReference type="InterPro" id="IPR001057">
    <property type="entry name" value="Glu/AcGlu_kinase"/>
</dbReference>
<dbReference type="NCBIfam" id="TIGR02729">
    <property type="entry name" value="Obg_CgtA"/>
    <property type="match status" value="1"/>
</dbReference>
<evidence type="ECO:0000256" key="8">
    <source>
        <dbReference type="ARBA" id="ARBA00022723"/>
    </source>
</evidence>
<evidence type="ECO:0000256" key="2">
    <source>
        <dbReference type="ARBA" id="ARBA00007699"/>
    </source>
</evidence>
<keyword evidence="5" id="KW-0028">Amino-acid biosynthesis</keyword>
<comment type="similarity">
    <text evidence="2">Belongs to the TRAFAC class OBG-HflX-like GTPase superfamily. OBG GTPase family.</text>
</comment>